<dbReference type="EMBL" id="RAYQ01000009">
    <property type="protein sequence ID" value="RKI91486.1"/>
    <property type="molecule type" value="Genomic_DNA"/>
</dbReference>
<keyword evidence="3" id="KW-1185">Reference proteome</keyword>
<dbReference type="RefSeq" id="WP_120469101.1">
    <property type="nucleotide sequence ID" value="NZ_RAYQ01000009.1"/>
</dbReference>
<dbReference type="AlphaFoldDB" id="A0A3A9AW70"/>
<dbReference type="InterPro" id="IPR025150">
    <property type="entry name" value="GH123_cat"/>
</dbReference>
<evidence type="ECO:0000259" key="1">
    <source>
        <dbReference type="Pfam" id="PF13320"/>
    </source>
</evidence>
<protein>
    <submittedName>
        <fullName evidence="2">DUF4091 domain-containing protein</fullName>
    </submittedName>
</protein>
<accession>A0A3A9AW70</accession>
<reference evidence="2 3" key="1">
    <citation type="submission" date="2018-09" db="EMBL/GenBank/DDBJ databases">
        <title>Murine metabolic-syndrome-specific gut microbial biobank.</title>
        <authorList>
            <person name="Liu C."/>
        </authorList>
    </citation>
    <scope>NUCLEOTIDE SEQUENCE [LARGE SCALE GENOMIC DNA]</scope>
    <source>
        <strain evidence="2 3">0.1xD8-82</strain>
    </source>
</reference>
<gene>
    <name evidence="2" type="ORF">D7V94_09370</name>
</gene>
<dbReference type="OrthoDB" id="197680at2"/>
<dbReference type="Pfam" id="PF13320">
    <property type="entry name" value="GH123_cat"/>
    <property type="match status" value="1"/>
</dbReference>
<organism evidence="2 3">
    <name type="scientific">Parablautia intestinalis</name>
    <dbReference type="NCBI Taxonomy" id="2320100"/>
    <lineage>
        <taxon>Bacteria</taxon>
        <taxon>Bacillati</taxon>
        <taxon>Bacillota</taxon>
        <taxon>Clostridia</taxon>
        <taxon>Lachnospirales</taxon>
        <taxon>Lachnospiraceae</taxon>
        <taxon>Parablautia</taxon>
    </lineage>
</organism>
<sequence>MNVFEFYLTDSLEKVFPDKKPAIIGENSVFSILRGEKFALQLVYGKVKADPQRQELFYKIKGSPVKARVRDVELIPSAFPCYETNDKNYLTTMPGLFPDLLKPRKDNKIVPLMGQYRSLWIDFPDTEKVEAGIYPVEILIFAGDLTLAGADTLQRSAFQQAGDAAPEEKVIERLSFYLEIADTLLPEQTLIHTEWFHCDCLANYYHTEVFDEQHWKVIENQLMLAGKELGINMILTPVFTPPIDTAVGGERRTVQLVDISFKGGQYFFQFEKLIRWCEICKKCGILYLEIPHLFTQWGAASTPKIEVRVNGVMEKRFGWHVPAQSAEYKEFLAQFLPALCGELEKRGFDREHVYFHISDEPAAENRESYGQAKSMTADLLSGRNVIDALSDFLFYEKGLVDIPVVSNDHIDRFIRHGVKDLWVYYCCAQCRIVPNRFFAMPGARNRIMGVLMYLYRIKGFLHWGYNFYNSQFSKEPVDPFFNTHAGYAFPSGDPFLVYPGKNGEAWSSIRGEVQREGLSDLQALYALEKTAGRERVEEIIYEGEDGPFTFTHYPTGKEYFFRLRRRIAEELKACQG</sequence>
<dbReference type="Proteomes" id="UP000280696">
    <property type="component" value="Unassembled WGS sequence"/>
</dbReference>
<comment type="caution">
    <text evidence="2">The sequence shown here is derived from an EMBL/GenBank/DDBJ whole genome shotgun (WGS) entry which is preliminary data.</text>
</comment>
<evidence type="ECO:0000313" key="2">
    <source>
        <dbReference type="EMBL" id="RKI91486.1"/>
    </source>
</evidence>
<name>A0A3A9AW70_9FIRM</name>
<evidence type="ECO:0000313" key="3">
    <source>
        <dbReference type="Proteomes" id="UP000280696"/>
    </source>
</evidence>
<proteinExistence type="predicted"/>
<feature type="domain" description="Glycoside hydrolase 123 catalytic" evidence="1">
    <location>
        <begin position="195"/>
        <end position="524"/>
    </location>
</feature>